<reference evidence="1" key="1">
    <citation type="journal article" date="2014" name="Front. Microbiol.">
        <title>High frequency of phylogenetically diverse reductive dehalogenase-homologous genes in deep subseafloor sedimentary metagenomes.</title>
        <authorList>
            <person name="Kawai M."/>
            <person name="Futagami T."/>
            <person name="Toyoda A."/>
            <person name="Takaki Y."/>
            <person name="Nishi S."/>
            <person name="Hori S."/>
            <person name="Arai W."/>
            <person name="Tsubouchi T."/>
            <person name="Morono Y."/>
            <person name="Uchiyama I."/>
            <person name="Ito T."/>
            <person name="Fujiyama A."/>
            <person name="Inagaki F."/>
            <person name="Takami H."/>
        </authorList>
    </citation>
    <scope>NUCLEOTIDE SEQUENCE</scope>
    <source>
        <strain evidence="1">Expedition CK06-06</strain>
    </source>
</reference>
<dbReference type="AlphaFoldDB" id="X1THY3"/>
<dbReference type="EMBL" id="BARW01029027">
    <property type="protein sequence ID" value="GAJ04928.1"/>
    <property type="molecule type" value="Genomic_DNA"/>
</dbReference>
<name>X1THY3_9ZZZZ</name>
<dbReference type="GO" id="GO:0003676">
    <property type="term" value="F:nucleic acid binding"/>
    <property type="evidence" value="ECO:0007669"/>
    <property type="project" value="InterPro"/>
</dbReference>
<sequence>MKNNGQSIVGFGHKREKNDFYPTPPSTTRALMEREKFDGIVWECASGNGAMSKIIEQYNGCISSDIRKDKDIYGDKGADFLRTTRKVDNIITNPPYRLAEEFIYHALHCANKKVAMLLKLVFLEGIRRYDLFQNTPLKTVYVFCR</sequence>
<evidence type="ECO:0000313" key="1">
    <source>
        <dbReference type="EMBL" id="GAJ04928.1"/>
    </source>
</evidence>
<organism evidence="1">
    <name type="scientific">marine sediment metagenome</name>
    <dbReference type="NCBI Taxonomy" id="412755"/>
    <lineage>
        <taxon>unclassified sequences</taxon>
        <taxon>metagenomes</taxon>
        <taxon>ecological metagenomes</taxon>
    </lineage>
</organism>
<dbReference type="GO" id="GO:0008168">
    <property type="term" value="F:methyltransferase activity"/>
    <property type="evidence" value="ECO:0007669"/>
    <property type="project" value="InterPro"/>
</dbReference>
<protein>
    <recommendedName>
        <fullName evidence="2">Methyltransferase small domain-containing protein</fullName>
    </recommendedName>
</protein>
<evidence type="ECO:0008006" key="2">
    <source>
        <dbReference type="Google" id="ProtNLM"/>
    </source>
</evidence>
<feature type="non-terminal residue" evidence="1">
    <location>
        <position position="145"/>
    </location>
</feature>
<comment type="caution">
    <text evidence="1">The sequence shown here is derived from an EMBL/GenBank/DDBJ whole genome shotgun (WGS) entry which is preliminary data.</text>
</comment>
<dbReference type="GO" id="GO:0032259">
    <property type="term" value="P:methylation"/>
    <property type="evidence" value="ECO:0007669"/>
    <property type="project" value="InterPro"/>
</dbReference>
<proteinExistence type="predicted"/>
<dbReference type="InterPro" id="IPR002052">
    <property type="entry name" value="DNA_methylase_N6_adenine_CS"/>
</dbReference>
<gene>
    <name evidence="1" type="ORF">S12H4_46729</name>
</gene>
<accession>X1THY3</accession>
<dbReference type="PROSITE" id="PS00092">
    <property type="entry name" value="N6_MTASE"/>
    <property type="match status" value="1"/>
</dbReference>